<dbReference type="Proteomes" id="UP000504637">
    <property type="component" value="Unplaced"/>
</dbReference>
<name>A0A6J3M3Z9_9PEZI</name>
<dbReference type="AlphaFoldDB" id="A0A6J3M3Z9"/>
<protein>
    <submittedName>
        <fullName evidence="3">NAD(P)-binding protein</fullName>
    </submittedName>
</protein>
<reference evidence="3" key="3">
    <citation type="submission" date="2025-08" db="UniProtKB">
        <authorList>
            <consortium name="RefSeq"/>
        </authorList>
    </citation>
    <scope>IDENTIFICATION</scope>
    <source>
        <strain evidence="3">CBS 342.82</strain>
    </source>
</reference>
<gene>
    <name evidence="3" type="ORF">K489DRAFT_380954</name>
</gene>
<keyword evidence="2" id="KW-1185">Reference proteome</keyword>
<dbReference type="SUPFAM" id="SSF51735">
    <property type="entry name" value="NAD(P)-binding Rossmann-fold domains"/>
    <property type="match status" value="1"/>
</dbReference>
<dbReference type="InterPro" id="IPR036291">
    <property type="entry name" value="NAD(P)-bd_dom_sf"/>
</dbReference>
<dbReference type="PANTHER" id="PTHR48079">
    <property type="entry name" value="PROTEIN YEEZ"/>
    <property type="match status" value="1"/>
</dbReference>
<dbReference type="PANTHER" id="PTHR48079:SF6">
    <property type="entry name" value="NAD(P)-BINDING DOMAIN-CONTAINING PROTEIN-RELATED"/>
    <property type="match status" value="1"/>
</dbReference>
<evidence type="ECO:0000313" key="3">
    <source>
        <dbReference type="RefSeq" id="XP_033459245.1"/>
    </source>
</evidence>
<dbReference type="GO" id="GO:0004029">
    <property type="term" value="F:aldehyde dehydrogenase (NAD+) activity"/>
    <property type="evidence" value="ECO:0007669"/>
    <property type="project" value="TreeGrafter"/>
</dbReference>
<dbReference type="GO" id="GO:0005737">
    <property type="term" value="C:cytoplasm"/>
    <property type="evidence" value="ECO:0007669"/>
    <property type="project" value="TreeGrafter"/>
</dbReference>
<evidence type="ECO:0000313" key="2">
    <source>
        <dbReference type="Proteomes" id="UP000504637"/>
    </source>
</evidence>
<dbReference type="OrthoDB" id="2130169at2759"/>
<dbReference type="Pfam" id="PF13460">
    <property type="entry name" value="NAD_binding_10"/>
    <property type="match status" value="1"/>
</dbReference>
<dbReference type="RefSeq" id="XP_033459245.1">
    <property type="nucleotide sequence ID" value="XM_033604995.1"/>
</dbReference>
<evidence type="ECO:0000259" key="1">
    <source>
        <dbReference type="Pfam" id="PF13460"/>
    </source>
</evidence>
<organism evidence="3">
    <name type="scientific">Dissoconium aciculare CBS 342.82</name>
    <dbReference type="NCBI Taxonomy" id="1314786"/>
    <lineage>
        <taxon>Eukaryota</taxon>
        <taxon>Fungi</taxon>
        <taxon>Dikarya</taxon>
        <taxon>Ascomycota</taxon>
        <taxon>Pezizomycotina</taxon>
        <taxon>Dothideomycetes</taxon>
        <taxon>Dothideomycetidae</taxon>
        <taxon>Mycosphaerellales</taxon>
        <taxon>Dissoconiaceae</taxon>
        <taxon>Dissoconium</taxon>
    </lineage>
</organism>
<sequence length="358" mass="38725">MTKIFATGVTGYIGGDALYAISEAHPDYEITALVRNSDKGAKVAKVYPSIRLVYGDLDSSDLITAEAQKADIVLHCANADHPGAAEAIVKGLAAQSKPTFLIHTSGTGILLYDDFERLHSFGEKLGEKVFDDLEGVSEVTSLPDASAHREVDKIILEAGTTLADKVKTAIVCPPTIYGKGRGPDNQRSQQVPELAHAALKTGQAIRVNQGQTYWGHVHVHDLSALFLKLVEEAAVGGSTAEWPGKPATWGSEGYYFCENGEHIWGEVSQWIADEAHKQGLIKTSEVRSVTPEEAKNFTQFDQASWSSNSRARAVRAREVLKWEPKGASLQDTIKEIVEAEAEQVKPAPTHAEIAAGEK</sequence>
<reference evidence="3" key="2">
    <citation type="submission" date="2020-04" db="EMBL/GenBank/DDBJ databases">
        <authorList>
            <consortium name="NCBI Genome Project"/>
        </authorList>
    </citation>
    <scope>NUCLEOTIDE SEQUENCE</scope>
    <source>
        <strain evidence="3">CBS 342.82</strain>
    </source>
</reference>
<dbReference type="Gene3D" id="3.40.50.720">
    <property type="entry name" value="NAD(P)-binding Rossmann-like Domain"/>
    <property type="match status" value="1"/>
</dbReference>
<dbReference type="GeneID" id="54362795"/>
<reference evidence="3" key="1">
    <citation type="submission" date="2020-01" db="EMBL/GenBank/DDBJ databases">
        <authorList>
            <consortium name="DOE Joint Genome Institute"/>
            <person name="Haridas S."/>
            <person name="Albert R."/>
            <person name="Binder M."/>
            <person name="Bloem J."/>
            <person name="Labutti K."/>
            <person name="Salamov A."/>
            <person name="Andreopoulos B."/>
            <person name="Baker S.E."/>
            <person name="Barry K."/>
            <person name="Bills G."/>
            <person name="Bluhm B.H."/>
            <person name="Cannon C."/>
            <person name="Castanera R."/>
            <person name="Culley D.E."/>
            <person name="Daum C."/>
            <person name="Ezra D."/>
            <person name="Gonzalez J.B."/>
            <person name="Henrissat B."/>
            <person name="Kuo A."/>
            <person name="Liang C."/>
            <person name="Lipzen A."/>
            <person name="Lutzoni F."/>
            <person name="Magnuson J."/>
            <person name="Mondo S."/>
            <person name="Nolan M."/>
            <person name="Ohm R."/>
            <person name="Pangilinan J."/>
            <person name="Park H.-J."/>
            <person name="Ramirez L."/>
            <person name="Alfaro M."/>
            <person name="Sun H."/>
            <person name="Tritt A."/>
            <person name="Yoshinaga Y."/>
            <person name="Zwiers L.-H."/>
            <person name="Turgeon B.G."/>
            <person name="Goodwin S.B."/>
            <person name="Spatafora J.W."/>
            <person name="Crous P.W."/>
            <person name="Grigoriev I.V."/>
        </authorList>
    </citation>
    <scope>NUCLEOTIDE SEQUENCE</scope>
    <source>
        <strain evidence="3">CBS 342.82</strain>
    </source>
</reference>
<dbReference type="InterPro" id="IPR051783">
    <property type="entry name" value="NAD(P)-dependent_oxidoreduct"/>
</dbReference>
<proteinExistence type="predicted"/>
<accession>A0A6J3M3Z9</accession>
<dbReference type="InterPro" id="IPR016040">
    <property type="entry name" value="NAD(P)-bd_dom"/>
</dbReference>
<feature type="domain" description="NAD(P)-binding" evidence="1">
    <location>
        <begin position="8"/>
        <end position="104"/>
    </location>
</feature>